<feature type="region of interest" description="Disordered" evidence="3">
    <location>
        <begin position="747"/>
        <end position="814"/>
    </location>
</feature>
<feature type="compositionally biased region" description="Low complexity" evidence="3">
    <location>
        <begin position="179"/>
        <end position="194"/>
    </location>
</feature>
<feature type="compositionally biased region" description="Polar residues" evidence="3">
    <location>
        <begin position="766"/>
        <end position="814"/>
    </location>
</feature>
<accession>A0A0H5CBC6</accession>
<feature type="compositionally biased region" description="Basic residues" evidence="3">
    <location>
        <begin position="704"/>
        <end position="716"/>
    </location>
</feature>
<dbReference type="InterPro" id="IPR018885">
    <property type="entry name" value="mRNA-bd_dom"/>
</dbReference>
<dbReference type="Proteomes" id="UP000038830">
    <property type="component" value="Unassembled WGS sequence"/>
</dbReference>
<dbReference type="Pfam" id="PF10378">
    <property type="entry name" value="RRM"/>
    <property type="match status" value="1"/>
</dbReference>
<dbReference type="PANTHER" id="PTHR14089">
    <property type="entry name" value="PRE-MRNA-SPLICING FACTOR RBM22"/>
    <property type="match status" value="1"/>
</dbReference>
<dbReference type="EMBL" id="CDQK01000002">
    <property type="protein sequence ID" value="CEP21464.1"/>
    <property type="molecule type" value="Genomic_DNA"/>
</dbReference>
<dbReference type="InterPro" id="IPR018835">
    <property type="entry name" value="RNA-binding_domain_put"/>
</dbReference>
<dbReference type="Gene3D" id="3.30.70.330">
    <property type="match status" value="3"/>
</dbReference>
<dbReference type="InterPro" id="IPR012677">
    <property type="entry name" value="Nucleotide-bd_a/b_plait_sf"/>
</dbReference>
<dbReference type="Pfam" id="PF10567">
    <property type="entry name" value="Nab6_mRNP_bdg"/>
    <property type="match status" value="1"/>
</dbReference>
<evidence type="ECO:0000313" key="5">
    <source>
        <dbReference type="EMBL" id="CEP21464.1"/>
    </source>
</evidence>
<dbReference type="InterPro" id="IPR039171">
    <property type="entry name" value="Cwc2/Slt11"/>
</dbReference>
<dbReference type="GO" id="GO:0010494">
    <property type="term" value="C:cytoplasmic stress granule"/>
    <property type="evidence" value="ECO:0007669"/>
    <property type="project" value="TreeGrafter"/>
</dbReference>
<feature type="compositionally biased region" description="Basic and acidic residues" evidence="3">
    <location>
        <begin position="717"/>
        <end position="732"/>
    </location>
</feature>
<dbReference type="SMART" id="SM00360">
    <property type="entry name" value="RRM"/>
    <property type="match status" value="3"/>
</dbReference>
<dbReference type="GO" id="GO:0000398">
    <property type="term" value="P:mRNA splicing, via spliceosome"/>
    <property type="evidence" value="ECO:0007669"/>
    <property type="project" value="TreeGrafter"/>
</dbReference>
<dbReference type="PROSITE" id="PS50102">
    <property type="entry name" value="RRM"/>
    <property type="match status" value="2"/>
</dbReference>
<feature type="region of interest" description="Disordered" evidence="3">
    <location>
        <begin position="694"/>
        <end position="732"/>
    </location>
</feature>
<evidence type="ECO:0000256" key="3">
    <source>
        <dbReference type="SAM" id="MobiDB-lite"/>
    </source>
</evidence>
<dbReference type="InterPro" id="IPR035979">
    <property type="entry name" value="RBD_domain_sf"/>
</dbReference>
<feature type="domain" description="RRM" evidence="4">
    <location>
        <begin position="607"/>
        <end position="697"/>
    </location>
</feature>
<feature type="domain" description="RRM" evidence="4">
    <location>
        <begin position="336"/>
        <end position="401"/>
    </location>
</feature>
<sequence>MQYNPYHQQYYTDIPSVPPQSPFDVTYGASLLPRHLLASSPFVSSTPISPIPKYRYSGYRQGGSVPNGRVPYGAIQQQQVYPSHVSVQQVPYNLPQQPGYVPVLSLPERRGMQSSGASARGVGRHNVKKLTLAQVHEEEAVENGPDGIQDASLPVDEEQQDIDADDAINTPLKNKTKGSKPSGTSSTSSLGESTFDYQPPHPLVFHPNSSESSFYNLNSPNTASFSAINVSKTPTRSIIMSSVDPSVSITSFLDCVKFGPIESARIAEDYPDPGVNSIALTFLKVETCLHFYNNLLTYFAKFKDSIHSPDLTINFANCKKLLPFIANAINNDGATRNVYIGNLTQLNRHISTEFLSSELTKFGIIDKIDLIDKGTGEEKEVFAFVHFTNVASAIKAVEQLSFSSEWENCKIFYGPDRCSVENDKFARSLTDECYVDPPPVAIPVQTPVCYSDVYLDETASAYGQTEGFGSELCESPYSESFHPLAEDSIVNALNQKSVTAAAVASTSGGLENIGNRTICISNLDPSTKVEDICNTVRGGLLQVIRFLPERKMCFMTFVEAEAAAQFFANANIHPIILHSRRLKIGWGHHSGQLPNSIQLEVSAGASRNVYIGQSTESADAENDEVLPDEAIIRKDFSSFGEVEQINFIKDNKAVFVNFLNISHAIKVVKDANGDFENDFHEYFENRYRGFKINFGKDRCGNPPKARKKKKPKKKRQRTETSRNDRAELEQNYSKHETFPVELFASMGISSSKPHGDDGDNHEPLSPTESHSSNSSQLEIITSQPYTPTSSRPHYNRTYSRGTRRSNSQSFISRAGSTSSFGSMYYPDDRLQHPQHYQQNNHGLYSNLFATTGSQIMAQYLAQTQHANMLYAANVLNMAELGDDYRARRSK</sequence>
<protein>
    <recommendedName>
        <fullName evidence="4">RRM domain-containing protein</fullName>
    </recommendedName>
</protein>
<evidence type="ECO:0000256" key="2">
    <source>
        <dbReference type="PROSITE-ProRule" id="PRU00176"/>
    </source>
</evidence>
<keyword evidence="1 2" id="KW-0694">RNA-binding</keyword>
<dbReference type="FunFam" id="3.30.70.330:FF:000400">
    <property type="entry name" value="Negative regulator of differentiation 1"/>
    <property type="match status" value="1"/>
</dbReference>
<organism evidence="5 6">
    <name type="scientific">Cyberlindnera jadinii (strain ATCC 18201 / CBS 1600 / BCRC 20928 / JCM 3617 / NBRC 0987 / NRRL Y-1542)</name>
    <name type="common">Torula yeast</name>
    <name type="synonym">Candida utilis</name>
    <dbReference type="NCBI Taxonomy" id="983966"/>
    <lineage>
        <taxon>Eukaryota</taxon>
        <taxon>Fungi</taxon>
        <taxon>Dikarya</taxon>
        <taxon>Ascomycota</taxon>
        <taxon>Saccharomycotina</taxon>
        <taxon>Saccharomycetes</taxon>
        <taxon>Phaffomycetales</taxon>
        <taxon>Phaffomycetaceae</taxon>
        <taxon>Cyberlindnera</taxon>
    </lineage>
</organism>
<feature type="compositionally biased region" description="Basic and acidic residues" evidence="3">
    <location>
        <begin position="753"/>
        <end position="762"/>
    </location>
</feature>
<evidence type="ECO:0000256" key="1">
    <source>
        <dbReference type="ARBA" id="ARBA00022884"/>
    </source>
</evidence>
<feature type="region of interest" description="Disordered" evidence="3">
    <location>
        <begin position="163"/>
        <end position="202"/>
    </location>
</feature>
<dbReference type="InterPro" id="IPR000504">
    <property type="entry name" value="RRM_dom"/>
</dbReference>
<dbReference type="PANTHER" id="PTHR14089:SF10">
    <property type="entry name" value="RNA-BINDING PROTEIN NAB6"/>
    <property type="match status" value="1"/>
</dbReference>
<dbReference type="GO" id="GO:0010468">
    <property type="term" value="P:regulation of gene expression"/>
    <property type="evidence" value="ECO:0007669"/>
    <property type="project" value="UniProtKB-ARBA"/>
</dbReference>
<name>A0A0H5CBC6_CYBJN</name>
<dbReference type="AlphaFoldDB" id="A0A0H5CBC6"/>
<gene>
    <name evidence="5" type="ORF">BN1211_1561</name>
</gene>
<dbReference type="GO" id="GO:0003729">
    <property type="term" value="F:mRNA binding"/>
    <property type="evidence" value="ECO:0007669"/>
    <property type="project" value="TreeGrafter"/>
</dbReference>
<evidence type="ECO:0000259" key="4">
    <source>
        <dbReference type="PROSITE" id="PS50102"/>
    </source>
</evidence>
<proteinExistence type="predicted"/>
<reference evidence="6" key="1">
    <citation type="journal article" date="2015" name="J. Biotechnol.">
        <title>The structure of the Cyberlindnera jadinii genome and its relation to Candida utilis analyzed by the occurrence of single nucleotide polymorphisms.</title>
        <authorList>
            <person name="Rupp O."/>
            <person name="Brinkrolf K."/>
            <person name="Buerth C."/>
            <person name="Kunigo M."/>
            <person name="Schneider J."/>
            <person name="Jaenicke S."/>
            <person name="Goesmann A."/>
            <person name="Puehler A."/>
            <person name="Jaeger K.-E."/>
            <person name="Ernst J.F."/>
        </authorList>
    </citation>
    <scope>NUCLEOTIDE SEQUENCE [LARGE SCALE GENOMIC DNA]</scope>
    <source>
        <strain evidence="6">ATCC 18201 / CBS 1600 / BCRC 20928 / JCM 3617 / NBRC 0987 / NRRL Y-1542</strain>
    </source>
</reference>
<dbReference type="SUPFAM" id="SSF54928">
    <property type="entry name" value="RNA-binding domain, RBD"/>
    <property type="match status" value="3"/>
</dbReference>
<evidence type="ECO:0000313" key="6">
    <source>
        <dbReference type="Proteomes" id="UP000038830"/>
    </source>
</evidence>